<dbReference type="SUPFAM" id="SSF56574">
    <property type="entry name" value="Serpins"/>
    <property type="match status" value="1"/>
</dbReference>
<dbReference type="PANTHER" id="PTHR11461">
    <property type="entry name" value="SERINE PROTEASE INHIBITOR, SERPIN"/>
    <property type="match status" value="1"/>
</dbReference>
<evidence type="ECO:0000256" key="3">
    <source>
        <dbReference type="SAM" id="MobiDB-lite"/>
    </source>
</evidence>
<dbReference type="InterPro" id="IPR042178">
    <property type="entry name" value="Serpin_sf_1"/>
</dbReference>
<dbReference type="Gene3D" id="3.30.497.10">
    <property type="entry name" value="Antithrombin, subunit I, domain 2"/>
    <property type="match status" value="2"/>
</dbReference>
<organism evidence="5 6">
    <name type="scientific">Rhododendron griersonianum</name>
    <dbReference type="NCBI Taxonomy" id="479676"/>
    <lineage>
        <taxon>Eukaryota</taxon>
        <taxon>Viridiplantae</taxon>
        <taxon>Streptophyta</taxon>
        <taxon>Embryophyta</taxon>
        <taxon>Tracheophyta</taxon>
        <taxon>Spermatophyta</taxon>
        <taxon>Magnoliopsida</taxon>
        <taxon>eudicotyledons</taxon>
        <taxon>Gunneridae</taxon>
        <taxon>Pentapetalae</taxon>
        <taxon>asterids</taxon>
        <taxon>Ericales</taxon>
        <taxon>Ericaceae</taxon>
        <taxon>Ericoideae</taxon>
        <taxon>Rhodoreae</taxon>
        <taxon>Rhododendron</taxon>
    </lineage>
</organism>
<proteinExistence type="inferred from homology"/>
<dbReference type="InterPro" id="IPR000215">
    <property type="entry name" value="Serpin_fam"/>
</dbReference>
<feature type="region of interest" description="Disordered" evidence="3">
    <location>
        <begin position="73"/>
        <end position="133"/>
    </location>
</feature>
<dbReference type="GO" id="GO:0004867">
    <property type="term" value="F:serine-type endopeptidase inhibitor activity"/>
    <property type="evidence" value="ECO:0007669"/>
    <property type="project" value="InterPro"/>
</dbReference>
<protein>
    <recommendedName>
        <fullName evidence="4">Serpin domain-containing protein</fullName>
    </recommendedName>
</protein>
<sequence length="536" mass="60287">MEFCTRISSQLMLKKIDDDRNIVTSPLSINVVLNMVAAGSKGGGLEYMLRILGSKNIDEINFKSSEMMAVAAGGGSSNEAKDGPSSGRVNNRGFYPEDHGGLASLPSPSTGSLGRPYQPFPTMGNLDWPDQPSRGNSCWPYQLPYFPRRRNWDWNYQPSQTGNSDWPYQPLSPPPFPPTANSDRPYQRSQTGSSGFQSKQKTRNSGRRYQPFPPVMPVANVGGPSNNAEDGPTVVMVNGVWVDERFPLRPSYKELIRGVHKCEAKTVDFLHKAFEVVDEINSWAEDASRGLIKDVLPPGSLSSETAIVLGNGLYFKGLWDSDYKFDASRTENRDFYLSSGNIVSVPFMTSHKKYYFGSFEGFNVLRIPYQGRKLNKNFSMYFFLPNEKNGLKNLVEKFNTCPWFLQQNLNLREVRLDEFWIPKFKFSFDFNVSSVMSDMGEPLMFLHNPKDWSDMMHIPEDVPIMKPNMIQKAYIEVDEKGTEAAAITIMGVCGFAHMSPPKTESFVADHPFMFMIKEETSNSVFFTGAVVNPSSS</sequence>
<dbReference type="CDD" id="cd02043">
    <property type="entry name" value="serpinP_plants"/>
    <property type="match status" value="1"/>
</dbReference>
<dbReference type="Gene3D" id="2.30.39.10">
    <property type="entry name" value="Alpha-1-antitrypsin, domain 1"/>
    <property type="match status" value="1"/>
</dbReference>
<dbReference type="InterPro" id="IPR023795">
    <property type="entry name" value="Serpin_CS"/>
</dbReference>
<dbReference type="PROSITE" id="PS00284">
    <property type="entry name" value="SERPIN"/>
    <property type="match status" value="1"/>
</dbReference>
<evidence type="ECO:0000256" key="1">
    <source>
        <dbReference type="ARBA" id="ARBA00009500"/>
    </source>
</evidence>
<dbReference type="EMBL" id="JACTNZ010000007">
    <property type="protein sequence ID" value="KAG5539429.1"/>
    <property type="molecule type" value="Genomic_DNA"/>
</dbReference>
<keyword evidence="6" id="KW-1185">Reference proteome</keyword>
<dbReference type="InterPro" id="IPR023796">
    <property type="entry name" value="Serpin_dom"/>
</dbReference>
<feature type="region of interest" description="Disordered" evidence="3">
    <location>
        <begin position="161"/>
        <end position="213"/>
    </location>
</feature>
<dbReference type="PANTHER" id="PTHR11461:SF315">
    <property type="entry name" value="SERPIN-Z3-LIKE"/>
    <property type="match status" value="1"/>
</dbReference>
<gene>
    <name evidence="5" type="ORF">RHGRI_019837</name>
</gene>
<accession>A0AAV6JIQ3</accession>
<dbReference type="InterPro" id="IPR042185">
    <property type="entry name" value="Serpin_sf_2"/>
</dbReference>
<name>A0AAV6JIQ3_9ERIC</name>
<feature type="compositionally biased region" description="Polar residues" evidence="3">
    <location>
        <begin position="179"/>
        <end position="199"/>
    </location>
</feature>
<comment type="similarity">
    <text evidence="1 2">Belongs to the serpin family.</text>
</comment>
<dbReference type="InterPro" id="IPR036186">
    <property type="entry name" value="Serpin_sf"/>
</dbReference>
<evidence type="ECO:0000256" key="2">
    <source>
        <dbReference type="RuleBase" id="RU000411"/>
    </source>
</evidence>
<dbReference type="AlphaFoldDB" id="A0AAV6JIQ3"/>
<feature type="domain" description="Serpin" evidence="4">
    <location>
        <begin position="5"/>
        <end position="533"/>
    </location>
</feature>
<dbReference type="Proteomes" id="UP000823749">
    <property type="component" value="Chromosome 7"/>
</dbReference>
<dbReference type="SMART" id="SM00093">
    <property type="entry name" value="SERPIN"/>
    <property type="match status" value="1"/>
</dbReference>
<reference evidence="5" key="1">
    <citation type="submission" date="2020-08" db="EMBL/GenBank/DDBJ databases">
        <title>Plant Genome Project.</title>
        <authorList>
            <person name="Zhang R.-G."/>
        </authorList>
    </citation>
    <scope>NUCLEOTIDE SEQUENCE</scope>
    <source>
        <strain evidence="5">WSP0</strain>
        <tissue evidence="5">Leaf</tissue>
    </source>
</reference>
<evidence type="ECO:0000259" key="4">
    <source>
        <dbReference type="SMART" id="SM00093"/>
    </source>
</evidence>
<evidence type="ECO:0000313" key="5">
    <source>
        <dbReference type="EMBL" id="KAG5539429.1"/>
    </source>
</evidence>
<dbReference type="GO" id="GO:0005615">
    <property type="term" value="C:extracellular space"/>
    <property type="evidence" value="ECO:0007669"/>
    <property type="project" value="InterPro"/>
</dbReference>
<comment type="caution">
    <text evidence="5">The sequence shown here is derived from an EMBL/GenBank/DDBJ whole genome shotgun (WGS) entry which is preliminary data.</text>
</comment>
<dbReference type="Pfam" id="PF00079">
    <property type="entry name" value="Serpin"/>
    <property type="match status" value="1"/>
</dbReference>
<evidence type="ECO:0000313" key="6">
    <source>
        <dbReference type="Proteomes" id="UP000823749"/>
    </source>
</evidence>